<dbReference type="InterPro" id="IPR016161">
    <property type="entry name" value="Ald_DH/histidinol_DH"/>
</dbReference>
<dbReference type="InterPro" id="IPR016163">
    <property type="entry name" value="Ald_DH_C"/>
</dbReference>
<dbReference type="PANTHER" id="PTHR43217">
    <property type="entry name" value="SUCCINATE SEMIALDEHYDE DEHYDROGENASE [NAD(P)+] SAD"/>
    <property type="match status" value="1"/>
</dbReference>
<name>A0A840J6A3_9PSEU</name>
<organism evidence="5 6">
    <name type="scientific">Amycolatopsis jiangsuensis</name>
    <dbReference type="NCBI Taxonomy" id="1181879"/>
    <lineage>
        <taxon>Bacteria</taxon>
        <taxon>Bacillati</taxon>
        <taxon>Actinomycetota</taxon>
        <taxon>Actinomycetes</taxon>
        <taxon>Pseudonocardiales</taxon>
        <taxon>Pseudonocardiaceae</taxon>
        <taxon>Amycolatopsis</taxon>
    </lineage>
</organism>
<evidence type="ECO:0000256" key="2">
    <source>
        <dbReference type="ARBA" id="ARBA00022857"/>
    </source>
</evidence>
<dbReference type="GO" id="GO:0004030">
    <property type="term" value="F:aldehyde dehydrogenase [NAD(P)+] activity"/>
    <property type="evidence" value="ECO:0007669"/>
    <property type="project" value="InterPro"/>
</dbReference>
<keyword evidence="3 5" id="KW-0560">Oxidoreductase</keyword>
<dbReference type="GO" id="GO:0036243">
    <property type="term" value="F:succinate-semialdehyde dehydrogenase (NADP+) activity"/>
    <property type="evidence" value="ECO:0007669"/>
    <property type="project" value="UniProtKB-EC"/>
</dbReference>
<dbReference type="InterPro" id="IPR016162">
    <property type="entry name" value="Ald_DH_N"/>
</dbReference>
<dbReference type="Gene3D" id="3.40.605.10">
    <property type="entry name" value="Aldehyde Dehydrogenase, Chain A, domain 1"/>
    <property type="match status" value="1"/>
</dbReference>
<dbReference type="InterPro" id="IPR047110">
    <property type="entry name" value="GABD/Sad-like"/>
</dbReference>
<dbReference type="Gene3D" id="3.40.309.10">
    <property type="entry name" value="Aldehyde Dehydrogenase, Chain A, domain 2"/>
    <property type="match status" value="1"/>
</dbReference>
<dbReference type="EC" id="1.2.1.79" evidence="5"/>
<dbReference type="AlphaFoldDB" id="A0A840J6A3"/>
<dbReference type="PANTHER" id="PTHR43217:SF2">
    <property type="entry name" value="SUCCINATE-SEMIALDEHYDE DEHYDROGENASE [NADP(+)]"/>
    <property type="match status" value="1"/>
</dbReference>
<dbReference type="EMBL" id="JACHMG010000001">
    <property type="protein sequence ID" value="MBB4689560.1"/>
    <property type="molecule type" value="Genomic_DNA"/>
</dbReference>
<keyword evidence="6" id="KW-1185">Reference proteome</keyword>
<gene>
    <name evidence="5" type="ORF">BJY18_007045</name>
</gene>
<accession>A0A840J6A3</accession>
<dbReference type="FunFam" id="3.40.605.10:FF:000012">
    <property type="entry name" value="NAD-dependent succinate-semialdehyde dehydrogenase"/>
    <property type="match status" value="1"/>
</dbReference>
<dbReference type="FunFam" id="3.40.309.10:FF:000009">
    <property type="entry name" value="Aldehyde dehydrogenase A"/>
    <property type="match status" value="1"/>
</dbReference>
<sequence>MLPSRHELRGMTMSYRSVNPFTEELLAEYPEHTDAQVEDLLAGAERAYRGDWAGRSFDDRGAVIAAVGELMAERAEELARLATTEMGKRYPEALYEVQACVAMFRYFAAESGAILTSRDLEVPDGSARLDARPLGVIFCIEPWNFPYIQLARVSVPILMAGNTVVMKHAPNVPQCALAFERLFVDAGAPEGLYTNVFLSNDQAASVIRDDRVRAVSLTGSERAGEAVGAIAASALKKVTLELGGSDPFIVLDDADLDLAVRLAVDTRTMNTGQACGGSKRFIVHTSLYQQFTERVSSEFEAMVPGDPMDPGTGVGPLVSEGALNHIREQIDLAVSHGATVLGGGCRIERKGYFIEPTLLGGVTPDNPVFGQELFAPVAMVFEVSNDEEAIALANASDYGLGCSVISADVARAERVGAAVDSGMVFINHMVDTAPNLPWGGVKRSGYGRELSHLGIGEFVNWKLVRTA</sequence>
<dbReference type="GO" id="GO:0102810">
    <property type="term" value="F:glutarate-semialdehyde dehydrogenase (NADP+) activity"/>
    <property type="evidence" value="ECO:0007669"/>
    <property type="project" value="UniProtKB-EC"/>
</dbReference>
<dbReference type="CDD" id="cd07100">
    <property type="entry name" value="ALDH_SSADH1_GabD1"/>
    <property type="match status" value="1"/>
</dbReference>
<proteinExistence type="inferred from homology"/>
<evidence type="ECO:0000259" key="4">
    <source>
        <dbReference type="Pfam" id="PF00171"/>
    </source>
</evidence>
<keyword evidence="2" id="KW-0521">NADP</keyword>
<dbReference type="Pfam" id="PF00171">
    <property type="entry name" value="Aldedh"/>
    <property type="match status" value="1"/>
</dbReference>
<dbReference type="Proteomes" id="UP000581769">
    <property type="component" value="Unassembled WGS sequence"/>
</dbReference>
<comment type="caution">
    <text evidence="5">The sequence shown here is derived from an EMBL/GenBank/DDBJ whole genome shotgun (WGS) entry which is preliminary data.</text>
</comment>
<dbReference type="SUPFAM" id="SSF53720">
    <property type="entry name" value="ALDH-like"/>
    <property type="match status" value="1"/>
</dbReference>
<dbReference type="EC" id="1.2.1.20" evidence="5"/>
<comment type="similarity">
    <text evidence="1">Belongs to the aldehyde dehydrogenase family.</text>
</comment>
<reference evidence="5 6" key="1">
    <citation type="submission" date="2020-08" db="EMBL/GenBank/DDBJ databases">
        <title>Sequencing the genomes of 1000 actinobacteria strains.</title>
        <authorList>
            <person name="Klenk H.-P."/>
        </authorList>
    </citation>
    <scope>NUCLEOTIDE SEQUENCE [LARGE SCALE GENOMIC DNA]</scope>
    <source>
        <strain evidence="5 6">DSM 45859</strain>
    </source>
</reference>
<dbReference type="EC" id="1.2.1.16" evidence="5"/>
<evidence type="ECO:0000313" key="5">
    <source>
        <dbReference type="EMBL" id="MBB4689560.1"/>
    </source>
</evidence>
<evidence type="ECO:0000313" key="6">
    <source>
        <dbReference type="Proteomes" id="UP000581769"/>
    </source>
</evidence>
<dbReference type="InterPro" id="IPR044148">
    <property type="entry name" value="ALDH_GabD1-like"/>
</dbReference>
<feature type="domain" description="Aldehyde dehydrogenase" evidence="4">
    <location>
        <begin position="15"/>
        <end position="464"/>
    </location>
</feature>
<dbReference type="RefSeq" id="WP_221458119.1">
    <property type="nucleotide sequence ID" value="NZ_JACHMG010000001.1"/>
</dbReference>
<evidence type="ECO:0000256" key="3">
    <source>
        <dbReference type="ARBA" id="ARBA00023002"/>
    </source>
</evidence>
<dbReference type="GO" id="GO:0004777">
    <property type="term" value="F:succinate-semialdehyde dehydrogenase (NAD+) activity"/>
    <property type="evidence" value="ECO:0007669"/>
    <property type="project" value="TreeGrafter"/>
</dbReference>
<protein>
    <submittedName>
        <fullName evidence="5">Succinate-semialdehyde dehydrogenase/glutarate-semialdehyde dehydrogenase</fullName>
        <ecNumber evidence="5">1.2.1.16</ecNumber>
        <ecNumber evidence="5">1.2.1.20</ecNumber>
        <ecNumber evidence="5">1.2.1.79</ecNumber>
    </submittedName>
</protein>
<dbReference type="InterPro" id="IPR015590">
    <property type="entry name" value="Aldehyde_DH_dom"/>
</dbReference>
<evidence type="ECO:0000256" key="1">
    <source>
        <dbReference type="ARBA" id="ARBA00009986"/>
    </source>
</evidence>